<sequence length="575" mass="64295">MDHISGLPLLSLAPAVACAILGLSYWLVRSAYPSPIPGIPYNRLAAKRLMGDIVELSERQKTAQGMRPWFLEQAHRHNSAITQIFLGPFAKPAVLISDYREVNDILSHRDAVDFKRGKKADVFHGLLPHAFPAMETFDPHFKVCRDLVRDLMAPSFLQSCNALRVYEVASTLVELWRTKARITQGRPFDGFNDIVEFSFDAILSAATGLGSAGGDVERQLLHLSTLNDTPACSLSGAADEPAVLPSADRSSNLSALAIEEELLWKAFYTPWPGLYYAINKLHSSVRHARRTLYAHIDEQVKTAAKRLAAGGEPESALDHVMQREMKAASKEGREPSFTDPRIHDNILGYLIAGHDTSTGSLLWLMQALVDHPDEQFKVRTDLYRTYNAAYREGRLPLAHELVKRSPYLDAFIEEVLRIHCPVVTIMVMTRYDTLILGHHVPAETQVFLNLTGPSLSRPSVPVDESARSETSRKHAPRRDNWDDADPESFRPGRWLRDEDGQPVFDASRGPALAFSAGNRGCWGKRLGHLELRIALTLLLWSFDLQAPTKMTSLETYDSLVTAPKQCLLRISERVH</sequence>
<evidence type="ECO:0000256" key="9">
    <source>
        <dbReference type="SAM" id="Phobius"/>
    </source>
</evidence>
<name>A0A8K0SWP7_9HYPO</name>
<comment type="cofactor">
    <cofactor evidence="1 7">
        <name>heme</name>
        <dbReference type="ChEBI" id="CHEBI:30413"/>
    </cofactor>
</comment>
<comment type="pathway">
    <text evidence="2">Mycotoxin biosynthesis.</text>
</comment>
<keyword evidence="6 7" id="KW-0408">Iron</keyword>
<dbReference type="GO" id="GO:0016705">
    <property type="term" value="F:oxidoreductase activity, acting on paired donors, with incorporation or reduction of molecular oxygen"/>
    <property type="evidence" value="ECO:0007669"/>
    <property type="project" value="InterPro"/>
</dbReference>
<dbReference type="GO" id="GO:0004497">
    <property type="term" value="F:monooxygenase activity"/>
    <property type="evidence" value="ECO:0007669"/>
    <property type="project" value="InterPro"/>
</dbReference>
<keyword evidence="11" id="KW-1185">Reference proteome</keyword>
<feature type="region of interest" description="Disordered" evidence="8">
    <location>
        <begin position="456"/>
        <end position="492"/>
    </location>
</feature>
<accession>A0A8K0SWP7</accession>
<feature type="binding site" description="axial binding residue" evidence="7">
    <location>
        <position position="521"/>
    </location>
    <ligand>
        <name>heme</name>
        <dbReference type="ChEBI" id="CHEBI:30413"/>
    </ligand>
    <ligandPart>
        <name>Fe</name>
        <dbReference type="ChEBI" id="CHEBI:18248"/>
    </ligandPart>
</feature>
<comment type="similarity">
    <text evidence="3">Belongs to the cytochrome P450 family.</text>
</comment>
<dbReference type="InterPro" id="IPR001128">
    <property type="entry name" value="Cyt_P450"/>
</dbReference>
<dbReference type="PRINTS" id="PR00463">
    <property type="entry name" value="EP450I"/>
</dbReference>
<proteinExistence type="inferred from homology"/>
<keyword evidence="9" id="KW-0812">Transmembrane</keyword>
<dbReference type="GO" id="GO:0020037">
    <property type="term" value="F:heme binding"/>
    <property type="evidence" value="ECO:0007669"/>
    <property type="project" value="InterPro"/>
</dbReference>
<feature type="compositionally biased region" description="Basic and acidic residues" evidence="8">
    <location>
        <begin position="464"/>
        <end position="492"/>
    </location>
</feature>
<protein>
    <submittedName>
        <fullName evidence="10">Cytochrome P450</fullName>
    </submittedName>
</protein>
<dbReference type="Pfam" id="PF00067">
    <property type="entry name" value="p450"/>
    <property type="match status" value="2"/>
</dbReference>
<gene>
    <name evidence="10" type="ORF">B0I35DRAFT_499036</name>
</gene>
<evidence type="ECO:0000256" key="4">
    <source>
        <dbReference type="ARBA" id="ARBA00022617"/>
    </source>
</evidence>
<dbReference type="InterPro" id="IPR050121">
    <property type="entry name" value="Cytochrome_P450_monoxygenase"/>
</dbReference>
<evidence type="ECO:0000256" key="5">
    <source>
        <dbReference type="ARBA" id="ARBA00022723"/>
    </source>
</evidence>
<dbReference type="GO" id="GO:0005506">
    <property type="term" value="F:iron ion binding"/>
    <property type="evidence" value="ECO:0007669"/>
    <property type="project" value="InterPro"/>
</dbReference>
<evidence type="ECO:0000256" key="6">
    <source>
        <dbReference type="ARBA" id="ARBA00023004"/>
    </source>
</evidence>
<dbReference type="PANTHER" id="PTHR24305:SF232">
    <property type="entry name" value="P450, PUTATIVE (EUROFUNG)-RELATED"/>
    <property type="match status" value="1"/>
</dbReference>
<keyword evidence="9" id="KW-0472">Membrane</keyword>
<evidence type="ECO:0000256" key="7">
    <source>
        <dbReference type="PIRSR" id="PIRSR602401-1"/>
    </source>
</evidence>
<dbReference type="OrthoDB" id="1470350at2759"/>
<dbReference type="InterPro" id="IPR036396">
    <property type="entry name" value="Cyt_P450_sf"/>
</dbReference>
<evidence type="ECO:0000256" key="1">
    <source>
        <dbReference type="ARBA" id="ARBA00001971"/>
    </source>
</evidence>
<keyword evidence="5 7" id="KW-0479">Metal-binding</keyword>
<dbReference type="PRINTS" id="PR00385">
    <property type="entry name" value="P450"/>
</dbReference>
<comment type="caution">
    <text evidence="10">The sequence shown here is derived from an EMBL/GenBank/DDBJ whole genome shotgun (WGS) entry which is preliminary data.</text>
</comment>
<dbReference type="SUPFAM" id="SSF48264">
    <property type="entry name" value="Cytochrome P450"/>
    <property type="match status" value="1"/>
</dbReference>
<evidence type="ECO:0000313" key="11">
    <source>
        <dbReference type="Proteomes" id="UP000813444"/>
    </source>
</evidence>
<evidence type="ECO:0000256" key="3">
    <source>
        <dbReference type="ARBA" id="ARBA00010617"/>
    </source>
</evidence>
<dbReference type="InterPro" id="IPR002401">
    <property type="entry name" value="Cyt_P450_E_grp-I"/>
</dbReference>
<dbReference type="AlphaFoldDB" id="A0A8K0SWP7"/>
<evidence type="ECO:0000256" key="2">
    <source>
        <dbReference type="ARBA" id="ARBA00004685"/>
    </source>
</evidence>
<evidence type="ECO:0000256" key="8">
    <source>
        <dbReference type="SAM" id="MobiDB-lite"/>
    </source>
</evidence>
<dbReference type="EMBL" id="JAGPNK010000004">
    <property type="protein sequence ID" value="KAH7322484.1"/>
    <property type="molecule type" value="Genomic_DNA"/>
</dbReference>
<organism evidence="10 11">
    <name type="scientific">Stachybotrys elegans</name>
    <dbReference type="NCBI Taxonomy" id="80388"/>
    <lineage>
        <taxon>Eukaryota</taxon>
        <taxon>Fungi</taxon>
        <taxon>Dikarya</taxon>
        <taxon>Ascomycota</taxon>
        <taxon>Pezizomycotina</taxon>
        <taxon>Sordariomycetes</taxon>
        <taxon>Hypocreomycetidae</taxon>
        <taxon>Hypocreales</taxon>
        <taxon>Stachybotryaceae</taxon>
        <taxon>Stachybotrys</taxon>
    </lineage>
</organism>
<dbReference type="PANTHER" id="PTHR24305">
    <property type="entry name" value="CYTOCHROME P450"/>
    <property type="match status" value="1"/>
</dbReference>
<dbReference type="Gene3D" id="1.10.630.10">
    <property type="entry name" value="Cytochrome P450"/>
    <property type="match status" value="1"/>
</dbReference>
<reference evidence="10" key="1">
    <citation type="journal article" date="2021" name="Nat. Commun.">
        <title>Genetic determinants of endophytism in the Arabidopsis root mycobiome.</title>
        <authorList>
            <person name="Mesny F."/>
            <person name="Miyauchi S."/>
            <person name="Thiergart T."/>
            <person name="Pickel B."/>
            <person name="Atanasova L."/>
            <person name="Karlsson M."/>
            <person name="Huettel B."/>
            <person name="Barry K.W."/>
            <person name="Haridas S."/>
            <person name="Chen C."/>
            <person name="Bauer D."/>
            <person name="Andreopoulos W."/>
            <person name="Pangilinan J."/>
            <person name="LaButti K."/>
            <person name="Riley R."/>
            <person name="Lipzen A."/>
            <person name="Clum A."/>
            <person name="Drula E."/>
            <person name="Henrissat B."/>
            <person name="Kohler A."/>
            <person name="Grigoriev I.V."/>
            <person name="Martin F.M."/>
            <person name="Hacquard S."/>
        </authorList>
    </citation>
    <scope>NUCLEOTIDE SEQUENCE</scope>
    <source>
        <strain evidence="10">MPI-CAGE-CH-0235</strain>
    </source>
</reference>
<keyword evidence="4 7" id="KW-0349">Heme</keyword>
<feature type="transmembrane region" description="Helical" evidence="9">
    <location>
        <begin position="7"/>
        <end position="28"/>
    </location>
</feature>
<dbReference type="Proteomes" id="UP000813444">
    <property type="component" value="Unassembled WGS sequence"/>
</dbReference>
<keyword evidence="9" id="KW-1133">Transmembrane helix</keyword>
<evidence type="ECO:0000313" key="10">
    <source>
        <dbReference type="EMBL" id="KAH7322484.1"/>
    </source>
</evidence>